<dbReference type="InterPro" id="IPR002123">
    <property type="entry name" value="Plipid/glycerol_acylTrfase"/>
</dbReference>
<feature type="transmembrane region" description="Helical" evidence="7">
    <location>
        <begin position="303"/>
        <end position="324"/>
    </location>
</feature>
<keyword evidence="2" id="KW-0813">Transport</keyword>
<dbReference type="CDD" id="cd06173">
    <property type="entry name" value="MFS_MefA_like"/>
    <property type="match status" value="1"/>
</dbReference>
<dbReference type="InterPro" id="IPR036259">
    <property type="entry name" value="MFS_trans_sf"/>
</dbReference>
<feature type="transmembrane region" description="Helical" evidence="7">
    <location>
        <begin position="121"/>
        <end position="144"/>
    </location>
</feature>
<evidence type="ECO:0000256" key="7">
    <source>
        <dbReference type="SAM" id="Phobius"/>
    </source>
</evidence>
<evidence type="ECO:0000256" key="2">
    <source>
        <dbReference type="ARBA" id="ARBA00022448"/>
    </source>
</evidence>
<feature type="transmembrane region" description="Helical" evidence="7">
    <location>
        <begin position="156"/>
        <end position="175"/>
    </location>
</feature>
<dbReference type="EMBL" id="BAABIZ010000002">
    <property type="protein sequence ID" value="GAA5104417.1"/>
    <property type="molecule type" value="Genomic_DNA"/>
</dbReference>
<dbReference type="Pfam" id="PF01553">
    <property type="entry name" value="Acyltransferase"/>
    <property type="match status" value="1"/>
</dbReference>
<keyword evidence="5 7" id="KW-1133">Transmembrane helix</keyword>
<dbReference type="SUPFAM" id="SSF69593">
    <property type="entry name" value="Glycerol-3-phosphate (1)-acyltransferase"/>
    <property type="match status" value="1"/>
</dbReference>
<dbReference type="Gene3D" id="1.20.1250.20">
    <property type="entry name" value="MFS general substrate transporter like domains"/>
    <property type="match status" value="1"/>
</dbReference>
<feature type="transmembrane region" description="Helical" evidence="7">
    <location>
        <begin position="344"/>
        <end position="370"/>
    </location>
</feature>
<keyword evidence="3" id="KW-1003">Cell membrane</keyword>
<dbReference type="InterPro" id="IPR011701">
    <property type="entry name" value="MFS"/>
</dbReference>
<keyword evidence="4 7" id="KW-0812">Transmembrane</keyword>
<dbReference type="PANTHER" id="PTHR43266">
    <property type="entry name" value="MACROLIDE-EFFLUX PROTEIN"/>
    <property type="match status" value="1"/>
</dbReference>
<evidence type="ECO:0000256" key="1">
    <source>
        <dbReference type="ARBA" id="ARBA00004651"/>
    </source>
</evidence>
<comment type="subcellular location">
    <subcellularLocation>
        <location evidence="1">Cell membrane</location>
        <topology evidence="1">Multi-pass membrane protein</topology>
    </subcellularLocation>
</comment>
<feature type="transmembrane region" description="Helical" evidence="7">
    <location>
        <begin position="60"/>
        <end position="78"/>
    </location>
</feature>
<evidence type="ECO:0000256" key="5">
    <source>
        <dbReference type="ARBA" id="ARBA00022989"/>
    </source>
</evidence>
<dbReference type="Proteomes" id="UP001500864">
    <property type="component" value="Unassembled WGS sequence"/>
</dbReference>
<feature type="transmembrane region" description="Helical" evidence="7">
    <location>
        <begin position="20"/>
        <end position="40"/>
    </location>
</feature>
<dbReference type="SUPFAM" id="SSF103473">
    <property type="entry name" value="MFS general substrate transporter"/>
    <property type="match status" value="1"/>
</dbReference>
<keyword evidence="6 7" id="KW-0472">Membrane</keyword>
<comment type="caution">
    <text evidence="9">The sequence shown here is derived from an EMBL/GenBank/DDBJ whole genome shotgun (WGS) entry which is preliminary data.</text>
</comment>
<sequence>MNEKNTTPAKTFLSADNRSFLLSSRAFAPLFWSQFFAAFNDHFVKNTLIFLIVKCSSSEYQASLISLTSGIFSLPHFLFSATGGQLADCFSKAKVARLIKFFTLFIAVATAGSVLLSSITLLMICLFLFSCASALFGPIKYAALPDHMAKIHLPRANAWIETATFTAILLGTLWAGLSFNFQSELQIIPALIIIILAVFSWATSCFMPENTPAQSNITVDHNIIRATISILKYCTQEKNLFVASLIVSWFWFMGATILSVIPILTASLNCLLYGTIIFFTLFSIFSAIGSAMVAWLSAERINLLLAVIGTFVFGFVCIDLSFVINGLHPELKVETLSDFFSHSQLLHIMFDFSLAAISGIFLVVPSFAALQAWTKPDHRARVIAANNILNAAFIVIGASIITFIQYLGVSIDIVIIMLGIASLAVAIAMLKYLPTNPFLDFIFILFRLFFRLEIKGVKNLAKAGKSPILIFNHSSFLDSFLALVICETINLHAPVIVIDANTAKFWWFRPFIKHINAFPMDPSHPFANRYLIHTVKQRKPLVIFLEKDTSTTNAFKKVYESAAWIVDKTKAKVVPIKIYGLERTLFSSFSGIHCKLFPKICATINKPVDLNIDANLKSRARRQTARNKLYRIITNLIF</sequence>
<evidence type="ECO:0000256" key="6">
    <source>
        <dbReference type="ARBA" id="ARBA00023136"/>
    </source>
</evidence>
<organism evidence="9 10">
    <name type="scientific">Bartonella jaculi</name>
    <dbReference type="NCBI Taxonomy" id="686226"/>
    <lineage>
        <taxon>Bacteria</taxon>
        <taxon>Pseudomonadati</taxon>
        <taxon>Pseudomonadota</taxon>
        <taxon>Alphaproteobacteria</taxon>
        <taxon>Hyphomicrobiales</taxon>
        <taxon>Bartonellaceae</taxon>
        <taxon>Bartonella</taxon>
    </lineage>
</organism>
<name>A0ABP9N1R5_9HYPH</name>
<gene>
    <name evidence="9" type="ORF">GCM10023261_02700</name>
</gene>
<feature type="transmembrane region" description="Helical" evidence="7">
    <location>
        <begin position="240"/>
        <end position="265"/>
    </location>
</feature>
<keyword evidence="10" id="KW-1185">Reference proteome</keyword>
<protein>
    <recommendedName>
        <fullName evidence="8">Phospholipid/glycerol acyltransferase domain-containing protein</fullName>
    </recommendedName>
</protein>
<accession>A0ABP9N1R5</accession>
<evidence type="ECO:0000256" key="3">
    <source>
        <dbReference type="ARBA" id="ARBA00022475"/>
    </source>
</evidence>
<feature type="transmembrane region" description="Helical" evidence="7">
    <location>
        <begin position="98"/>
        <end position="115"/>
    </location>
</feature>
<dbReference type="Pfam" id="PF07690">
    <property type="entry name" value="MFS_1"/>
    <property type="match status" value="1"/>
</dbReference>
<feature type="transmembrane region" description="Helical" evidence="7">
    <location>
        <begin position="382"/>
        <end position="407"/>
    </location>
</feature>
<reference evidence="10" key="1">
    <citation type="journal article" date="2019" name="Int. J. Syst. Evol. Microbiol.">
        <title>The Global Catalogue of Microorganisms (GCM) 10K type strain sequencing project: providing services to taxonomists for standard genome sequencing and annotation.</title>
        <authorList>
            <consortium name="The Broad Institute Genomics Platform"/>
            <consortium name="The Broad Institute Genome Sequencing Center for Infectious Disease"/>
            <person name="Wu L."/>
            <person name="Ma J."/>
        </authorList>
    </citation>
    <scope>NUCLEOTIDE SEQUENCE [LARGE SCALE GENOMIC DNA]</scope>
    <source>
        <strain evidence="10">JCM 17712</strain>
    </source>
</reference>
<dbReference type="SMART" id="SM00563">
    <property type="entry name" value="PlsC"/>
    <property type="match status" value="1"/>
</dbReference>
<dbReference type="CDD" id="cd07989">
    <property type="entry name" value="LPLAT_AGPAT-like"/>
    <property type="match status" value="1"/>
</dbReference>
<feature type="domain" description="Phospholipid/glycerol acyltransferase" evidence="8">
    <location>
        <begin position="467"/>
        <end position="581"/>
    </location>
</feature>
<evidence type="ECO:0000313" key="10">
    <source>
        <dbReference type="Proteomes" id="UP001500864"/>
    </source>
</evidence>
<proteinExistence type="predicted"/>
<dbReference type="PANTHER" id="PTHR43266:SF2">
    <property type="entry name" value="MAJOR FACILITATOR SUPERFAMILY (MFS) PROFILE DOMAIN-CONTAINING PROTEIN"/>
    <property type="match status" value="1"/>
</dbReference>
<evidence type="ECO:0000259" key="8">
    <source>
        <dbReference type="SMART" id="SM00563"/>
    </source>
</evidence>
<feature type="transmembrane region" description="Helical" evidence="7">
    <location>
        <begin position="187"/>
        <end position="207"/>
    </location>
</feature>
<evidence type="ECO:0000256" key="4">
    <source>
        <dbReference type="ARBA" id="ARBA00022692"/>
    </source>
</evidence>
<dbReference type="RefSeq" id="WP_345114112.1">
    <property type="nucleotide sequence ID" value="NZ_BAABIZ010000002.1"/>
</dbReference>
<feature type="transmembrane region" description="Helical" evidence="7">
    <location>
        <begin position="413"/>
        <end position="433"/>
    </location>
</feature>
<evidence type="ECO:0000313" key="9">
    <source>
        <dbReference type="EMBL" id="GAA5104417.1"/>
    </source>
</evidence>
<feature type="transmembrane region" description="Helical" evidence="7">
    <location>
        <begin position="271"/>
        <end position="296"/>
    </location>
</feature>